<comment type="caution">
    <text evidence="2">The sequence shown here is derived from an EMBL/GenBank/DDBJ whole genome shotgun (WGS) entry which is preliminary data.</text>
</comment>
<sequence length="188" mass="21770">MASTSTGVSVVTRNKTNIWLIGQSLPKLNPTKLPSISKVLRLFFYYKNEERKTILVSATVTACEVIGLWEKASVPIRLKKHVFSKIKKHFKEWQNLQKNKENKKKRSEAIKNKEQDWQQKLEDLFDIAHCDALSIMTVEEGKQFLLGQRKKGRQGVIGSVDRNILMKWKKKKDVLKNCANVKAKIYQL</sequence>
<reference evidence="3" key="1">
    <citation type="submission" date="2023-01" db="EMBL/GenBank/DDBJ databases">
        <title>Key to firefly adult light organ development and bioluminescence: homeobox transcription factors regulate luciferase expression and transportation to peroxisome.</title>
        <authorList>
            <person name="Fu X."/>
        </authorList>
    </citation>
    <scope>NUCLEOTIDE SEQUENCE [LARGE SCALE GENOMIC DNA]</scope>
</reference>
<dbReference type="Proteomes" id="UP001353858">
    <property type="component" value="Unassembled WGS sequence"/>
</dbReference>
<evidence type="ECO:0000313" key="3">
    <source>
        <dbReference type="Proteomes" id="UP001353858"/>
    </source>
</evidence>
<name>A0AAN7SSB3_9COLE</name>
<dbReference type="EMBL" id="JARPUR010000002">
    <property type="protein sequence ID" value="KAK4883455.1"/>
    <property type="molecule type" value="Genomic_DNA"/>
</dbReference>
<accession>A0AAN7SSB3</accession>
<evidence type="ECO:0000256" key="1">
    <source>
        <dbReference type="SAM" id="Coils"/>
    </source>
</evidence>
<feature type="coiled-coil region" evidence="1">
    <location>
        <begin position="93"/>
        <end position="120"/>
    </location>
</feature>
<dbReference type="AlphaFoldDB" id="A0AAN7SSB3"/>
<evidence type="ECO:0000313" key="2">
    <source>
        <dbReference type="EMBL" id="KAK4883455.1"/>
    </source>
</evidence>
<organism evidence="2 3">
    <name type="scientific">Aquatica leii</name>
    <dbReference type="NCBI Taxonomy" id="1421715"/>
    <lineage>
        <taxon>Eukaryota</taxon>
        <taxon>Metazoa</taxon>
        <taxon>Ecdysozoa</taxon>
        <taxon>Arthropoda</taxon>
        <taxon>Hexapoda</taxon>
        <taxon>Insecta</taxon>
        <taxon>Pterygota</taxon>
        <taxon>Neoptera</taxon>
        <taxon>Endopterygota</taxon>
        <taxon>Coleoptera</taxon>
        <taxon>Polyphaga</taxon>
        <taxon>Elateriformia</taxon>
        <taxon>Elateroidea</taxon>
        <taxon>Lampyridae</taxon>
        <taxon>Luciolinae</taxon>
        <taxon>Aquatica</taxon>
    </lineage>
</organism>
<proteinExistence type="predicted"/>
<gene>
    <name evidence="2" type="ORF">RN001_006774</name>
</gene>
<keyword evidence="3" id="KW-1185">Reference proteome</keyword>
<keyword evidence="1" id="KW-0175">Coiled coil</keyword>
<protein>
    <submittedName>
        <fullName evidence="2">Uncharacterized protein</fullName>
    </submittedName>
</protein>